<name>A0A261G9R3_9BIFI</name>
<comment type="subunit">
    <text evidence="12">Monomer. Interacts with DnaB.</text>
</comment>
<dbReference type="PANTHER" id="PTHR30313:SF2">
    <property type="entry name" value="DNA PRIMASE"/>
    <property type="match status" value="1"/>
</dbReference>
<feature type="compositionally biased region" description="Gly residues" evidence="14">
    <location>
        <begin position="476"/>
        <end position="485"/>
    </location>
</feature>
<dbReference type="Pfam" id="PF13662">
    <property type="entry name" value="Toprim_4"/>
    <property type="match status" value="1"/>
</dbReference>
<dbReference type="Pfam" id="PF10410">
    <property type="entry name" value="DnaB_bind"/>
    <property type="match status" value="1"/>
</dbReference>
<dbReference type="RefSeq" id="WP_094636758.1">
    <property type="nucleotide sequence ID" value="NZ_CP062938.1"/>
</dbReference>
<comment type="similarity">
    <text evidence="12">Belongs to the DnaG primase family.</text>
</comment>
<dbReference type="AlphaFoldDB" id="A0A261G9R3"/>
<evidence type="ECO:0000256" key="7">
    <source>
        <dbReference type="ARBA" id="ARBA00022771"/>
    </source>
</evidence>
<keyword evidence="6 12" id="KW-0479">Metal-binding</keyword>
<feature type="compositionally biased region" description="Basic and acidic residues" evidence="14">
    <location>
        <begin position="492"/>
        <end position="507"/>
    </location>
</feature>
<dbReference type="SUPFAM" id="SSF57783">
    <property type="entry name" value="Zinc beta-ribbon"/>
    <property type="match status" value="1"/>
</dbReference>
<dbReference type="InterPro" id="IPR030846">
    <property type="entry name" value="DnaG_bac"/>
</dbReference>
<feature type="zinc finger region" description="CHC2-type" evidence="12 13">
    <location>
        <begin position="41"/>
        <end position="65"/>
    </location>
</feature>
<keyword evidence="9" id="KW-0460">Magnesium</keyword>
<dbReference type="GO" id="GO:0003899">
    <property type="term" value="F:DNA-directed RNA polymerase activity"/>
    <property type="evidence" value="ECO:0007669"/>
    <property type="project" value="UniProtKB-UniRule"/>
</dbReference>
<comment type="catalytic activity">
    <reaction evidence="12">
        <text>ssDNA + n NTP = ssDNA/pppN(pN)n-1 hybrid + (n-1) diphosphate.</text>
        <dbReference type="EC" id="2.7.7.101"/>
    </reaction>
</comment>
<dbReference type="PROSITE" id="PS50880">
    <property type="entry name" value="TOPRIM"/>
    <property type="match status" value="1"/>
</dbReference>
<sequence length="706" mass="77430">MAGMILKEDVEKVRATADLYDIVSASVTLRPSGTGTYVGLCPFHDEKTGSFNVRPNLGVWHCFGCGLGGDVFKYVERQENIDFRGAVELLADRYHIELHYEQNGPARPEHAGSKRTRLLEANEEAQRFFVSQIMSKEALTARKLLGGRNFTQADCERFGCGYAPQGWDNLVRHLAGKGFTQQEMLDAGLARQGQRGIYDYFRGRVTWPIRDSTGRTLGFGARKLYDDDQIAAKYINTPDTQLYRKTQVLYGIDLAKAAIVKKRQVVIVEGYTDVMAMHLAGIDTAVATCGTAFGMEHAKIVRRLIADDSLGGIQLIGPLKVEGQALSSRIVFTFDGDAAGQKAALHAFGLDSAFLSQTFVAVADDNLDPCDLRIERGNEAVRSLIAHAKPLFDFVIDAAINRFDTTYATGQMGAVKAAAPLIAQIRDRSLVDLYTRKATRRIGVDLDIMRREVNAARAQLSVRDDDAYAPKRRFGASGGANGAGNGMAAADGAHRGEQGRNPYDDPARRRALEHRDASEQTYFRIDDAVFIAEQQFMAMLIQVPRAIDREMFACLTLANFMTPVFRTLFQAIAAAGDLPSDDTPQGLWMHNLTKAGGPMLESTINELAVMPLPLPESDRQGEPPAGTQPGGAAAAQLKPASKEERRYAAELIAKLLDMGLMRRIGAAKRKMAALPDGEEKIALLGEITRMETDRKDLQSQIYNSGV</sequence>
<dbReference type="Gene3D" id="3.90.580.10">
    <property type="entry name" value="Zinc finger, CHC2-type domain"/>
    <property type="match status" value="1"/>
</dbReference>
<dbReference type="InterPro" id="IPR036977">
    <property type="entry name" value="DNA_primase_Znf_CHC2"/>
</dbReference>
<organism evidence="16 18">
    <name type="scientific">Bifidobacterium eulemuris</name>
    <dbReference type="NCBI Taxonomy" id="1765219"/>
    <lineage>
        <taxon>Bacteria</taxon>
        <taxon>Bacillati</taxon>
        <taxon>Actinomycetota</taxon>
        <taxon>Actinomycetes</taxon>
        <taxon>Bifidobacteriales</taxon>
        <taxon>Bifidobacteriaceae</taxon>
        <taxon>Bifidobacterium</taxon>
    </lineage>
</organism>
<dbReference type="InterPro" id="IPR019475">
    <property type="entry name" value="DNA_primase_DnaB-bd"/>
</dbReference>
<dbReference type="Gene3D" id="3.40.1360.10">
    <property type="match status" value="1"/>
</dbReference>
<dbReference type="GO" id="GO:1990077">
    <property type="term" value="C:primosome complex"/>
    <property type="evidence" value="ECO:0007669"/>
    <property type="project" value="UniProtKB-KW"/>
</dbReference>
<evidence type="ECO:0000256" key="4">
    <source>
        <dbReference type="ARBA" id="ARBA00022695"/>
    </source>
</evidence>
<evidence type="ECO:0000259" key="15">
    <source>
        <dbReference type="PROSITE" id="PS50880"/>
    </source>
</evidence>
<dbReference type="KEGG" id="beu:BE0216_04385"/>
<keyword evidence="3 12" id="KW-0808">Transferase</keyword>
<evidence type="ECO:0000256" key="12">
    <source>
        <dbReference type="HAMAP-Rule" id="MF_00974"/>
    </source>
</evidence>
<evidence type="ECO:0000256" key="9">
    <source>
        <dbReference type="ARBA" id="ARBA00022842"/>
    </source>
</evidence>
<dbReference type="NCBIfam" id="TIGR01391">
    <property type="entry name" value="dnaG"/>
    <property type="match status" value="1"/>
</dbReference>
<reference evidence="17 19" key="2">
    <citation type="submission" date="2020-10" db="EMBL/GenBank/DDBJ databases">
        <title>Genome sequencing of Bifidobacterium eulemuris_DSMZ_100216.</title>
        <authorList>
            <person name="Kim J."/>
        </authorList>
    </citation>
    <scope>NUCLEOTIDE SEQUENCE [LARGE SCALE GENOMIC DNA]</scope>
    <source>
        <strain evidence="17 19">DSM 100216</strain>
    </source>
</reference>
<comment type="function">
    <text evidence="12">RNA polymerase that catalyzes the synthesis of short RNA molecules used as primers for DNA polymerase during DNA replication.</text>
</comment>
<keyword evidence="11 12" id="KW-0804">Transcription</keyword>
<dbReference type="EMBL" id="MWWZ01000006">
    <property type="protein sequence ID" value="OZG68150.1"/>
    <property type="molecule type" value="Genomic_DNA"/>
</dbReference>
<evidence type="ECO:0000313" key="19">
    <source>
        <dbReference type="Proteomes" id="UP000593943"/>
    </source>
</evidence>
<dbReference type="PIRSF" id="PIRSF002811">
    <property type="entry name" value="DnaG"/>
    <property type="match status" value="1"/>
</dbReference>
<feature type="region of interest" description="Disordered" evidence="14">
    <location>
        <begin position="613"/>
        <end position="641"/>
    </location>
</feature>
<keyword evidence="4 12" id="KW-0548">Nucleotidyltransferase</keyword>
<evidence type="ECO:0000256" key="11">
    <source>
        <dbReference type="ARBA" id="ARBA00023163"/>
    </source>
</evidence>
<protein>
    <recommendedName>
        <fullName evidence="12">DNA primase</fullName>
        <ecNumber evidence="12">2.7.7.101</ecNumber>
    </recommendedName>
</protein>
<evidence type="ECO:0000256" key="13">
    <source>
        <dbReference type="PIRSR" id="PIRSR002811-1"/>
    </source>
</evidence>
<dbReference type="OrthoDB" id="9803773at2"/>
<dbReference type="SUPFAM" id="SSF56731">
    <property type="entry name" value="DNA primase core"/>
    <property type="match status" value="1"/>
</dbReference>
<dbReference type="Pfam" id="PF08275">
    <property type="entry name" value="DNAG_N"/>
    <property type="match status" value="1"/>
</dbReference>
<evidence type="ECO:0000256" key="14">
    <source>
        <dbReference type="SAM" id="MobiDB-lite"/>
    </source>
</evidence>
<dbReference type="InterPro" id="IPR050219">
    <property type="entry name" value="DnaG_primase"/>
</dbReference>
<dbReference type="InterPro" id="IPR037068">
    <property type="entry name" value="DNA_primase_core_N_sf"/>
</dbReference>
<keyword evidence="2 12" id="KW-0639">Primosome</keyword>
<evidence type="ECO:0000256" key="3">
    <source>
        <dbReference type="ARBA" id="ARBA00022679"/>
    </source>
</evidence>
<evidence type="ECO:0000256" key="6">
    <source>
        <dbReference type="ARBA" id="ARBA00022723"/>
    </source>
</evidence>
<dbReference type="InterPro" id="IPR034151">
    <property type="entry name" value="TOPRIM_DnaG_bac"/>
</dbReference>
<dbReference type="InterPro" id="IPR006295">
    <property type="entry name" value="DNA_primase_DnaG"/>
</dbReference>
<evidence type="ECO:0000256" key="5">
    <source>
        <dbReference type="ARBA" id="ARBA00022705"/>
    </source>
</evidence>
<keyword evidence="1 12" id="KW-0240">DNA-directed RNA polymerase</keyword>
<dbReference type="CDD" id="cd03364">
    <property type="entry name" value="TOPRIM_DnaG_primases"/>
    <property type="match status" value="1"/>
</dbReference>
<dbReference type="GO" id="GO:0006269">
    <property type="term" value="P:DNA replication, synthesis of primer"/>
    <property type="evidence" value="ECO:0007669"/>
    <property type="project" value="UniProtKB-UniRule"/>
</dbReference>
<dbReference type="GO" id="GO:0003677">
    <property type="term" value="F:DNA binding"/>
    <property type="evidence" value="ECO:0007669"/>
    <property type="project" value="UniProtKB-KW"/>
</dbReference>
<keyword evidence="5 12" id="KW-0235">DNA replication</keyword>
<comment type="cofactor">
    <cofactor evidence="12 13">
        <name>Zn(2+)</name>
        <dbReference type="ChEBI" id="CHEBI:29105"/>
    </cofactor>
    <text evidence="12 13">Binds 1 zinc ion per monomer.</text>
</comment>
<evidence type="ECO:0000256" key="2">
    <source>
        <dbReference type="ARBA" id="ARBA00022515"/>
    </source>
</evidence>
<dbReference type="InterPro" id="IPR002694">
    <property type="entry name" value="Znf_CHC2"/>
</dbReference>
<dbReference type="Gene3D" id="3.90.980.10">
    <property type="entry name" value="DNA primase, catalytic core, N-terminal domain"/>
    <property type="match status" value="1"/>
</dbReference>
<evidence type="ECO:0000256" key="8">
    <source>
        <dbReference type="ARBA" id="ARBA00022833"/>
    </source>
</evidence>
<dbReference type="HAMAP" id="MF_00974">
    <property type="entry name" value="DNA_primase_DnaG"/>
    <property type="match status" value="1"/>
</dbReference>
<dbReference type="FunFam" id="3.90.580.10:FF:000001">
    <property type="entry name" value="DNA primase"/>
    <property type="match status" value="1"/>
</dbReference>
<comment type="domain">
    <text evidence="12">Contains an N-terminal zinc-binding domain, a central core domain that contains the primase activity, and a C-terminal DnaB-binding domain.</text>
</comment>
<dbReference type="EC" id="2.7.7.101" evidence="12"/>
<keyword evidence="7 12" id="KW-0863">Zinc-finger</keyword>
<dbReference type="GO" id="GO:0008270">
    <property type="term" value="F:zinc ion binding"/>
    <property type="evidence" value="ECO:0007669"/>
    <property type="project" value="UniProtKB-UniRule"/>
</dbReference>
<feature type="domain" description="Toprim" evidence="15">
    <location>
        <begin position="263"/>
        <end position="366"/>
    </location>
</feature>
<keyword evidence="10 12" id="KW-0238">DNA-binding</keyword>
<dbReference type="GO" id="GO:0000428">
    <property type="term" value="C:DNA-directed RNA polymerase complex"/>
    <property type="evidence" value="ECO:0007669"/>
    <property type="project" value="UniProtKB-KW"/>
</dbReference>
<proteinExistence type="inferred from homology"/>
<evidence type="ECO:0000256" key="1">
    <source>
        <dbReference type="ARBA" id="ARBA00022478"/>
    </source>
</evidence>
<dbReference type="SMART" id="SM00400">
    <property type="entry name" value="ZnF_CHCC"/>
    <property type="match status" value="1"/>
</dbReference>
<dbReference type="InterPro" id="IPR013264">
    <property type="entry name" value="DNAG_N"/>
</dbReference>
<keyword evidence="19" id="KW-1185">Reference proteome</keyword>
<dbReference type="Pfam" id="PF01807">
    <property type="entry name" value="Zn_ribbon_DnaG"/>
    <property type="match status" value="1"/>
</dbReference>
<dbReference type="EMBL" id="CP062938">
    <property type="protein sequence ID" value="QOL33137.1"/>
    <property type="molecule type" value="Genomic_DNA"/>
</dbReference>
<evidence type="ECO:0000313" key="16">
    <source>
        <dbReference type="EMBL" id="OZG68150.1"/>
    </source>
</evidence>
<dbReference type="Proteomes" id="UP000216057">
    <property type="component" value="Unassembled WGS sequence"/>
</dbReference>
<evidence type="ECO:0000256" key="10">
    <source>
        <dbReference type="ARBA" id="ARBA00023125"/>
    </source>
</evidence>
<dbReference type="InterPro" id="IPR006171">
    <property type="entry name" value="TOPRIM_dom"/>
</dbReference>
<evidence type="ECO:0000313" key="18">
    <source>
        <dbReference type="Proteomes" id="UP000216057"/>
    </source>
</evidence>
<keyword evidence="8 12" id="KW-0862">Zinc</keyword>
<dbReference type="Proteomes" id="UP000593943">
    <property type="component" value="Chromosome"/>
</dbReference>
<gene>
    <name evidence="12" type="primary">dnaG</name>
    <name evidence="17" type="ORF">BE0216_04385</name>
    <name evidence="16" type="ORF">BEUL_1163</name>
</gene>
<evidence type="ECO:0000313" key="17">
    <source>
        <dbReference type="EMBL" id="QOL33137.1"/>
    </source>
</evidence>
<dbReference type="PANTHER" id="PTHR30313">
    <property type="entry name" value="DNA PRIMASE"/>
    <property type="match status" value="1"/>
</dbReference>
<feature type="region of interest" description="Disordered" evidence="14">
    <location>
        <begin position="473"/>
        <end position="507"/>
    </location>
</feature>
<dbReference type="SMART" id="SM00493">
    <property type="entry name" value="TOPRIM"/>
    <property type="match status" value="1"/>
</dbReference>
<accession>A0A261G9R3</accession>
<dbReference type="GO" id="GO:0005737">
    <property type="term" value="C:cytoplasm"/>
    <property type="evidence" value="ECO:0007669"/>
    <property type="project" value="TreeGrafter"/>
</dbReference>
<feature type="compositionally biased region" description="Low complexity" evidence="14">
    <location>
        <begin position="622"/>
        <end position="636"/>
    </location>
</feature>
<reference evidence="16 18" key="1">
    <citation type="journal article" date="2017" name="BMC Genomics">
        <title>Comparative genomic and phylogenomic analyses of the Bifidobacteriaceae family.</title>
        <authorList>
            <person name="Lugli G.A."/>
            <person name="Milani C."/>
            <person name="Turroni F."/>
            <person name="Duranti S."/>
            <person name="Mancabelli L."/>
            <person name="Mangifesta M."/>
            <person name="Ferrario C."/>
            <person name="Modesto M."/>
            <person name="Mattarelli P."/>
            <person name="Jiri K."/>
            <person name="van Sinderen D."/>
            <person name="Ventura M."/>
        </authorList>
    </citation>
    <scope>NUCLEOTIDE SEQUENCE [LARGE SCALE GENOMIC DNA]</scope>
    <source>
        <strain evidence="16 18">DSM 100216</strain>
    </source>
</reference>